<keyword evidence="3" id="KW-0479">Metal-binding</keyword>
<gene>
    <name evidence="5" type="ORF">FQY83_13965</name>
</gene>
<feature type="binding site" evidence="3">
    <location>
        <position position="243"/>
    </location>
    <ligand>
        <name>Fe cation</name>
        <dbReference type="ChEBI" id="CHEBI:24875"/>
    </ligand>
</feature>
<dbReference type="PANTHER" id="PTHR30006">
    <property type="entry name" value="THIAMINE-BINDING PERIPLASMIC PROTEIN-RELATED"/>
    <property type="match status" value="1"/>
</dbReference>
<sequence length="367" mass="39321">MRPIARAARPLRTRLPASLLLSGIALFLAACGQQDQQATSADAESAAPAGEVNLYTTREPGLIQPLLDAFTTETGVAVNTVFLKDGLMERLSAEGARSVADVLMTVDTGNLLDVVDAGHVQPVQSEILEAAIPAHLRGADGQWFTLSLRDRVLYADKDLDLSGFAYEDLADPKWKGKVCIRSGQHPYNTSLIAAMIAHDGAEKTESWLRGVKANLARKAAGGDRDVARDILAGICDIGIANAYYVGRMKNAEPGSEQYQWGEAIKVIRPVFAGAADGGTHVNISGAAVAKHAPNRDNAVKLLEYLVSDEAQSLYAKANYEYPVKAGVELDPVVASFGEMKIDALPLTEIAKHRKQASELVDRVGFDN</sequence>
<proteinExistence type="inferred from homology"/>
<keyword evidence="2 4" id="KW-0732">Signal</keyword>
<dbReference type="PANTHER" id="PTHR30006:SF15">
    <property type="entry name" value="IRON-UTILIZATION PERIPLASMIC PROTEIN"/>
    <property type="match status" value="1"/>
</dbReference>
<feature type="chain" id="PRO_5022677742" evidence="4">
    <location>
        <begin position="33"/>
        <end position="367"/>
    </location>
</feature>
<dbReference type="SUPFAM" id="SSF53850">
    <property type="entry name" value="Periplasmic binding protein-like II"/>
    <property type="match status" value="1"/>
</dbReference>
<evidence type="ECO:0000313" key="5">
    <source>
        <dbReference type="EMBL" id="TWT18482.1"/>
    </source>
</evidence>
<dbReference type="Pfam" id="PF13343">
    <property type="entry name" value="SBP_bac_6"/>
    <property type="match status" value="1"/>
</dbReference>
<dbReference type="PROSITE" id="PS51257">
    <property type="entry name" value="PROKAR_LIPOPROTEIN"/>
    <property type="match status" value="1"/>
</dbReference>
<comment type="similarity">
    <text evidence="1">Belongs to the bacterial solute-binding protein 1 family.</text>
</comment>
<dbReference type="EMBL" id="VOHK01000006">
    <property type="protein sequence ID" value="TWT18482.1"/>
    <property type="molecule type" value="Genomic_DNA"/>
</dbReference>
<dbReference type="PIRSF" id="PIRSF002825">
    <property type="entry name" value="CfbpA"/>
    <property type="match status" value="1"/>
</dbReference>
<feature type="binding site" evidence="3">
    <location>
        <position position="244"/>
    </location>
    <ligand>
        <name>Fe cation</name>
        <dbReference type="ChEBI" id="CHEBI:24875"/>
    </ligand>
</feature>
<evidence type="ECO:0000256" key="4">
    <source>
        <dbReference type="SAM" id="SignalP"/>
    </source>
</evidence>
<evidence type="ECO:0000256" key="3">
    <source>
        <dbReference type="PIRSR" id="PIRSR002825-1"/>
    </source>
</evidence>
<feature type="signal peptide" evidence="4">
    <location>
        <begin position="1"/>
        <end position="32"/>
    </location>
</feature>
<organism evidence="5 6">
    <name type="scientific">Luteimonas marina</name>
    <dbReference type="NCBI Taxonomy" id="488485"/>
    <lineage>
        <taxon>Bacteria</taxon>
        <taxon>Pseudomonadati</taxon>
        <taxon>Pseudomonadota</taxon>
        <taxon>Gammaproteobacteria</taxon>
        <taxon>Lysobacterales</taxon>
        <taxon>Lysobacteraceae</taxon>
        <taxon>Luteimonas</taxon>
    </lineage>
</organism>
<dbReference type="RefSeq" id="WP_146388588.1">
    <property type="nucleotide sequence ID" value="NZ_VOHK01000006.1"/>
</dbReference>
<dbReference type="AlphaFoldDB" id="A0A5C5TYP4"/>
<evidence type="ECO:0000256" key="2">
    <source>
        <dbReference type="ARBA" id="ARBA00022729"/>
    </source>
</evidence>
<dbReference type="OrthoDB" id="9769567at2"/>
<dbReference type="InterPro" id="IPR026045">
    <property type="entry name" value="Ferric-bd"/>
</dbReference>
<dbReference type="GO" id="GO:0030288">
    <property type="term" value="C:outer membrane-bounded periplasmic space"/>
    <property type="evidence" value="ECO:0007669"/>
    <property type="project" value="TreeGrafter"/>
</dbReference>
<dbReference type="CDD" id="cd13542">
    <property type="entry name" value="PBP2_FutA1_ilke"/>
    <property type="match status" value="1"/>
</dbReference>
<reference evidence="5 6" key="1">
    <citation type="journal article" date="2008" name="Int. J. Syst. Evol. Microbiol.">
        <title>Luteimonas marina sp. nov., isolated from seawater.</title>
        <authorList>
            <person name="Baik K.S."/>
            <person name="Park S.C."/>
            <person name="Kim M.S."/>
            <person name="Kim E.M."/>
            <person name="Park C."/>
            <person name="Chun J."/>
            <person name="Seong C.N."/>
        </authorList>
    </citation>
    <scope>NUCLEOTIDE SEQUENCE [LARGE SCALE GENOMIC DNA]</scope>
    <source>
        <strain evidence="5 6">FR1330</strain>
    </source>
</reference>
<comment type="caution">
    <text evidence="5">The sequence shown here is derived from an EMBL/GenBank/DDBJ whole genome shotgun (WGS) entry which is preliminary data.</text>
</comment>
<name>A0A5C5TYP4_9GAMM</name>
<accession>A0A5C5TYP4</accession>
<protein>
    <submittedName>
        <fullName evidence="5">Fe(3+) ABC transporter substrate-binding protein</fullName>
    </submittedName>
</protein>
<keyword evidence="3" id="KW-0408">Iron</keyword>
<dbReference type="GO" id="GO:0046872">
    <property type="term" value="F:metal ion binding"/>
    <property type="evidence" value="ECO:0007669"/>
    <property type="project" value="UniProtKB-KW"/>
</dbReference>
<evidence type="ECO:0000313" key="6">
    <source>
        <dbReference type="Proteomes" id="UP000319980"/>
    </source>
</evidence>
<dbReference type="Proteomes" id="UP000319980">
    <property type="component" value="Unassembled WGS sequence"/>
</dbReference>
<keyword evidence="6" id="KW-1185">Reference proteome</keyword>
<evidence type="ECO:0000256" key="1">
    <source>
        <dbReference type="ARBA" id="ARBA00008520"/>
    </source>
</evidence>
<dbReference type="Gene3D" id="3.40.190.10">
    <property type="entry name" value="Periplasmic binding protein-like II"/>
    <property type="match status" value="2"/>
</dbReference>